<dbReference type="EMBL" id="OZ019893">
    <property type="protein sequence ID" value="CAK9189914.1"/>
    <property type="molecule type" value="Genomic_DNA"/>
</dbReference>
<proteinExistence type="predicted"/>
<dbReference type="Proteomes" id="UP001497512">
    <property type="component" value="Chromosome 1"/>
</dbReference>
<reference evidence="1 2" key="1">
    <citation type="submission" date="2024-02" db="EMBL/GenBank/DDBJ databases">
        <authorList>
            <consortium name="ELIXIR-Norway"/>
            <consortium name="Elixir Norway"/>
        </authorList>
    </citation>
    <scope>NUCLEOTIDE SEQUENCE [LARGE SCALE GENOMIC DNA]</scope>
</reference>
<evidence type="ECO:0000313" key="2">
    <source>
        <dbReference type="Proteomes" id="UP001497512"/>
    </source>
</evidence>
<name>A0ABP0T8N8_9BRYO</name>
<accession>A0ABP0T8N8</accession>
<keyword evidence="2" id="KW-1185">Reference proteome</keyword>
<sequence>MMAAAVVEFSEVESADYVAGGRVGGRGGVGVMWRGKLEAMVAETRAATFQAMEFFVSWQGVLTIAYSGIPPSLLQLKEHIDEEYPGLVKENPGSKWPKTSLACLRDNQRLSMEQLQRLHDICSKESVTLASTSEPVIVNKLSVVLYADCCLEHPMLVTDIPLRAPVDLSGPSAEQQASVRKVLDVFLRHNLNSYYFHASKDGNRSTHYRDYKGGVTLVHFLSSIPVALAKFKEQVEEAMPGMYDWFSEESLHVTLRALL</sequence>
<protein>
    <submittedName>
        <fullName evidence="1">Uncharacterized protein</fullName>
    </submittedName>
</protein>
<gene>
    <name evidence="1" type="ORF">CSSPTR1EN2_LOCUS526</name>
</gene>
<evidence type="ECO:0000313" key="1">
    <source>
        <dbReference type="EMBL" id="CAK9189914.1"/>
    </source>
</evidence>
<organism evidence="1 2">
    <name type="scientific">Sphagnum troendelagicum</name>
    <dbReference type="NCBI Taxonomy" id="128251"/>
    <lineage>
        <taxon>Eukaryota</taxon>
        <taxon>Viridiplantae</taxon>
        <taxon>Streptophyta</taxon>
        <taxon>Embryophyta</taxon>
        <taxon>Bryophyta</taxon>
        <taxon>Sphagnophytina</taxon>
        <taxon>Sphagnopsida</taxon>
        <taxon>Sphagnales</taxon>
        <taxon>Sphagnaceae</taxon>
        <taxon>Sphagnum</taxon>
    </lineage>
</organism>